<proteinExistence type="inferred from homology"/>
<feature type="domain" description="Citrate transporter-like" evidence="9">
    <location>
        <begin position="20"/>
        <end position="341"/>
    </location>
</feature>
<protein>
    <submittedName>
        <fullName evidence="10">Anion transporter</fullName>
    </submittedName>
</protein>
<dbReference type="InterPro" id="IPR004680">
    <property type="entry name" value="Cit_transptr-like_dom"/>
</dbReference>
<dbReference type="PRINTS" id="PR00758">
    <property type="entry name" value="ARSENICPUMP"/>
</dbReference>
<dbReference type="GO" id="GO:0005886">
    <property type="term" value="C:plasma membrane"/>
    <property type="evidence" value="ECO:0007669"/>
    <property type="project" value="UniProtKB-SubCell"/>
</dbReference>
<dbReference type="GO" id="GO:0015105">
    <property type="term" value="F:arsenite transmembrane transporter activity"/>
    <property type="evidence" value="ECO:0007669"/>
    <property type="project" value="InterPro"/>
</dbReference>
<dbReference type="PANTHER" id="PTHR43302">
    <property type="entry name" value="TRANSPORTER ARSB-RELATED"/>
    <property type="match status" value="1"/>
</dbReference>
<feature type="transmembrane region" description="Helical" evidence="8">
    <location>
        <begin position="224"/>
        <end position="241"/>
    </location>
</feature>
<dbReference type="Proteomes" id="UP000515811">
    <property type="component" value="Chromosome"/>
</dbReference>
<keyword evidence="6 8" id="KW-1133">Transmembrane helix</keyword>
<dbReference type="EMBL" id="CP060714">
    <property type="protein sequence ID" value="QNN55715.1"/>
    <property type="molecule type" value="Genomic_DNA"/>
</dbReference>
<name>A0A7G9RJE0_9BURK</name>
<accession>A0A7G9RJE0</accession>
<evidence type="ECO:0000256" key="6">
    <source>
        <dbReference type="ARBA" id="ARBA00022989"/>
    </source>
</evidence>
<dbReference type="CDD" id="cd01117">
    <property type="entry name" value="YbiR_permease"/>
    <property type="match status" value="1"/>
</dbReference>
<evidence type="ECO:0000256" key="3">
    <source>
        <dbReference type="ARBA" id="ARBA00022448"/>
    </source>
</evidence>
<organism evidence="10 11">
    <name type="scientific">Diaphorobacter ruginosibacter</name>
    <dbReference type="NCBI Taxonomy" id="1715720"/>
    <lineage>
        <taxon>Bacteria</taxon>
        <taxon>Pseudomonadati</taxon>
        <taxon>Pseudomonadota</taxon>
        <taxon>Betaproteobacteria</taxon>
        <taxon>Burkholderiales</taxon>
        <taxon>Comamonadaceae</taxon>
        <taxon>Diaphorobacter</taxon>
    </lineage>
</organism>
<evidence type="ECO:0000256" key="5">
    <source>
        <dbReference type="ARBA" id="ARBA00022692"/>
    </source>
</evidence>
<keyword evidence="5 8" id="KW-0812">Transmembrane</keyword>
<dbReference type="InterPro" id="IPR000802">
    <property type="entry name" value="Arsenical_pump_ArsB"/>
</dbReference>
<reference evidence="10 11" key="1">
    <citation type="submission" date="2020-08" db="EMBL/GenBank/DDBJ databases">
        <title>Genome sequence of Diaphorobacter ruginosibacter DSM 27467T.</title>
        <authorList>
            <person name="Hyun D.-W."/>
            <person name="Bae J.-W."/>
        </authorList>
    </citation>
    <scope>NUCLEOTIDE SEQUENCE [LARGE SCALE GENOMIC DNA]</scope>
    <source>
        <strain evidence="10 11">DSM 27467</strain>
    </source>
</reference>
<comment type="subcellular location">
    <subcellularLocation>
        <location evidence="1">Cell membrane</location>
        <topology evidence="1">Multi-pass membrane protein</topology>
    </subcellularLocation>
</comment>
<evidence type="ECO:0000256" key="8">
    <source>
        <dbReference type="SAM" id="Phobius"/>
    </source>
</evidence>
<evidence type="ECO:0000313" key="10">
    <source>
        <dbReference type="EMBL" id="QNN55715.1"/>
    </source>
</evidence>
<feature type="transmembrane region" description="Helical" evidence="8">
    <location>
        <begin position="59"/>
        <end position="78"/>
    </location>
</feature>
<evidence type="ECO:0000256" key="7">
    <source>
        <dbReference type="ARBA" id="ARBA00023136"/>
    </source>
</evidence>
<feature type="transmembrane region" description="Helical" evidence="8">
    <location>
        <begin position="275"/>
        <end position="294"/>
    </location>
</feature>
<evidence type="ECO:0000256" key="4">
    <source>
        <dbReference type="ARBA" id="ARBA00022475"/>
    </source>
</evidence>
<feature type="transmembrane region" description="Helical" evidence="8">
    <location>
        <begin position="348"/>
        <end position="368"/>
    </location>
</feature>
<evidence type="ECO:0000256" key="1">
    <source>
        <dbReference type="ARBA" id="ARBA00004651"/>
    </source>
</evidence>
<dbReference type="Pfam" id="PF03600">
    <property type="entry name" value="CitMHS"/>
    <property type="match status" value="1"/>
</dbReference>
<evidence type="ECO:0000256" key="2">
    <source>
        <dbReference type="ARBA" id="ARBA00009843"/>
    </source>
</evidence>
<sequence length="410" mass="43415">MTATVLAIFGLVYLGMILGGLPFLQLDRTGIALLGAIAMIATEAVSVEQAARSIDLPTVLLLFAFMVVSAQMRLGGFYDWITVRLSALPVTPPALLGVLIAVVALLSAVFSNDIVCLAVAPVLVDACMRRSLDPIPFLLGLACAANIGSAATLIGNPQNMLIGQTLHMSFVGYAAEAAMPVLVGLVLTWAVIVARVGGQWQLAVSAQTEVRPESEAQALDRWQTAKGLLVALVILLLFLFAPWPREIVALAAAGVLLMSRRLHSSRMLGLIDWELLVLFMGLFVVNDALQRTGIPAQLVADSTALGLHLDHPAPLFGAAFVLSNIVSNVPAVMLLLPVAHHPFAGPLLALASTFAGNLLIVGSIANIIVVDAAARRGVVIDWRRHARIGVPVTMATMAVTALYLWWRMAG</sequence>
<keyword evidence="7 8" id="KW-0472">Membrane</keyword>
<dbReference type="RefSeq" id="WP_187595988.1">
    <property type="nucleotide sequence ID" value="NZ_CP060714.1"/>
</dbReference>
<keyword evidence="11" id="KW-1185">Reference proteome</keyword>
<feature type="transmembrane region" description="Helical" evidence="8">
    <location>
        <begin position="98"/>
        <end position="123"/>
    </location>
</feature>
<dbReference type="PANTHER" id="PTHR43302:SF5">
    <property type="entry name" value="TRANSPORTER ARSB-RELATED"/>
    <property type="match status" value="1"/>
</dbReference>
<keyword evidence="4" id="KW-1003">Cell membrane</keyword>
<dbReference type="AlphaFoldDB" id="A0A7G9RJE0"/>
<keyword evidence="3" id="KW-0813">Transport</keyword>
<feature type="transmembrane region" description="Helical" evidence="8">
    <location>
        <begin position="170"/>
        <end position="192"/>
    </location>
</feature>
<feature type="transmembrane region" description="Helical" evidence="8">
    <location>
        <begin position="314"/>
        <end position="336"/>
    </location>
</feature>
<evidence type="ECO:0000259" key="9">
    <source>
        <dbReference type="Pfam" id="PF03600"/>
    </source>
</evidence>
<gene>
    <name evidence="10" type="ORF">H9K76_13875</name>
</gene>
<feature type="transmembrane region" description="Helical" evidence="8">
    <location>
        <begin position="29"/>
        <end position="47"/>
    </location>
</feature>
<dbReference type="KEGG" id="drg:H9K76_13875"/>
<feature type="transmembrane region" description="Helical" evidence="8">
    <location>
        <begin position="135"/>
        <end position="155"/>
    </location>
</feature>
<comment type="similarity">
    <text evidence="2">Belongs to the CitM (TC 2.A.11) transporter family.</text>
</comment>
<feature type="transmembrane region" description="Helical" evidence="8">
    <location>
        <begin position="388"/>
        <end position="406"/>
    </location>
</feature>
<evidence type="ECO:0000313" key="11">
    <source>
        <dbReference type="Proteomes" id="UP000515811"/>
    </source>
</evidence>